<comment type="subcellular location">
    <subcellularLocation>
        <location evidence="5">Cytoplasm</location>
    </subcellularLocation>
    <subcellularLocation>
        <location evidence="5">Mitochondrion outer membrane</location>
        <topology evidence="5">Peripheral membrane protein</topology>
        <orientation evidence="5">Cytoplasmic side</orientation>
    </subcellularLocation>
    <text evidence="5">May associate with the mitochondrion outer membrane.</text>
</comment>
<dbReference type="AlphaFoldDB" id="A0A401RVC6"/>
<feature type="binding site" evidence="5">
    <location>
        <position position="463"/>
    </location>
    <ligand>
        <name>Zn(2+)</name>
        <dbReference type="ChEBI" id="CHEBI:29105"/>
    </ligand>
</feature>
<comment type="caution">
    <text evidence="7">The sequence shown here is derived from an EMBL/GenBank/DDBJ whole genome shotgun (WGS) entry which is preliminary data.</text>
</comment>
<keyword evidence="3 5" id="KW-0479">Metal-binding</keyword>
<evidence type="ECO:0000256" key="1">
    <source>
        <dbReference type="ARBA" id="ARBA00022490"/>
    </source>
</evidence>
<dbReference type="PANTHER" id="PTHR46064:SF1">
    <property type="entry name" value="QUEUINE TRNA-RIBOSYLTRANSFERASE ACCESSORY SUBUNIT 2"/>
    <property type="match status" value="1"/>
</dbReference>
<evidence type="ECO:0000313" key="8">
    <source>
        <dbReference type="Proteomes" id="UP000287033"/>
    </source>
</evidence>
<keyword evidence="4 5" id="KW-0862">Zinc</keyword>
<dbReference type="EMBL" id="BEZZ01000006">
    <property type="protein sequence ID" value="GCC22107.1"/>
    <property type="molecule type" value="Genomic_DNA"/>
</dbReference>
<dbReference type="GO" id="GO:0008479">
    <property type="term" value="F:tRNA-guanosine(34) queuine transglycosylase activity"/>
    <property type="evidence" value="ECO:0007669"/>
    <property type="project" value="UniProtKB-UniRule"/>
</dbReference>
<dbReference type="InterPro" id="IPR050852">
    <property type="entry name" value="Queuine_tRNA-ribosyltrfase"/>
</dbReference>
<dbReference type="OMA" id="VPHIAHD"/>
<keyword evidence="1 5" id="KW-0963">Cytoplasm</keyword>
<feature type="binding site" evidence="5">
    <location>
        <position position="461"/>
    </location>
    <ligand>
        <name>Zn(2+)</name>
        <dbReference type="ChEBI" id="CHEBI:29105"/>
    </ligand>
</feature>
<dbReference type="OrthoDB" id="27601at2759"/>
<comment type="similarity">
    <text evidence="5">Belongs to the queuine tRNA-ribosyltransferase family. QTRT2 subfamily.</text>
</comment>
<name>A0A401RVC6_CHIPU</name>
<keyword evidence="5" id="KW-1000">Mitochondrion outer membrane</keyword>
<dbReference type="NCBIfam" id="TIGR00449">
    <property type="entry name" value="tgt_general"/>
    <property type="match status" value="2"/>
</dbReference>
<dbReference type="PANTHER" id="PTHR46064">
    <property type="entry name" value="QUEUINE TRNA-RIBOSYLTRANSFERASE ACCESSORY SUBUNIT 2"/>
    <property type="match status" value="1"/>
</dbReference>
<dbReference type="InterPro" id="IPR028592">
    <property type="entry name" value="QTRTD1"/>
</dbReference>
<dbReference type="GO" id="GO:0006400">
    <property type="term" value="P:tRNA modification"/>
    <property type="evidence" value="ECO:0007669"/>
    <property type="project" value="InterPro"/>
</dbReference>
<keyword evidence="2 5" id="KW-0819">tRNA processing</keyword>
<feature type="domain" description="tRNA-guanine(15) transglycosylase-like" evidence="6">
    <location>
        <begin position="105"/>
        <end position="523"/>
    </location>
</feature>
<evidence type="ECO:0000313" key="7">
    <source>
        <dbReference type="EMBL" id="GCC22107.1"/>
    </source>
</evidence>
<dbReference type="GO" id="GO:0046872">
    <property type="term" value="F:metal ion binding"/>
    <property type="evidence" value="ECO:0007669"/>
    <property type="project" value="UniProtKB-KW"/>
</dbReference>
<keyword evidence="8" id="KW-1185">Reference proteome</keyword>
<evidence type="ECO:0000256" key="3">
    <source>
        <dbReference type="ARBA" id="ARBA00022723"/>
    </source>
</evidence>
<keyword evidence="5" id="KW-0472">Membrane</keyword>
<sequence>MRMLELWKRAPITWSHVAPPLENGTFGCSEWRHVEKPQCYCVLFVGYTNIWLSSFLADCLYSVKDLPIRPSYVLLASVTKMKLILSSIVNGCRYGKLIEVGRNGSKSVDIPGCLLYTRTGSVPHLTHDTLSLIEGVPEPVHLTLSTVAEHHEVLEEYKEGIGKFIGMPESILYCSLHDPASPCPSGYNTNKTVSVWGGGGRIEITLSKFMAMQQAFKPDWYQSMADGEPLPPGASRKRVKKSVDRTLGFLDGCLKEHQNSEVLKNSEILGVIEGGDILEERLRSVRETMKRPVGGFLLDGFQADDMPDDPKLNLIASVTGELPEDKPRLIHGIGKPDEVLECVSRGVDLFEGFFPYVMTEQGRALTFKFKYKVDPEGEAEQKDLVGPLHQVQDQQLISAYNTMTIEQCEGNHIYSMLEQSGCGDNEISNKASDKGGKTVPFTIDLKSEQYRADFRPLLEDCSCYCCKNHTRAYLYHLLTTNELLAGVLLMIHNQHHYFGFFQSIRDAVRDDKMHQLKELIIKQKLQQ</sequence>
<dbReference type="SUPFAM" id="SSF51713">
    <property type="entry name" value="tRNA-guanine transglycosylase"/>
    <property type="match status" value="1"/>
</dbReference>
<dbReference type="Gene3D" id="3.20.20.105">
    <property type="entry name" value="Queuine tRNA-ribosyltransferase-like"/>
    <property type="match status" value="1"/>
</dbReference>
<dbReference type="InterPro" id="IPR002616">
    <property type="entry name" value="tRNA_ribo_trans-like"/>
</dbReference>
<reference evidence="7 8" key="1">
    <citation type="journal article" date="2018" name="Nat. Ecol. Evol.">
        <title>Shark genomes provide insights into elasmobranch evolution and the origin of vertebrates.</title>
        <authorList>
            <person name="Hara Y"/>
            <person name="Yamaguchi K"/>
            <person name="Onimaru K"/>
            <person name="Kadota M"/>
            <person name="Koyanagi M"/>
            <person name="Keeley SD"/>
            <person name="Tatsumi K"/>
            <person name="Tanaka K"/>
            <person name="Motone F"/>
            <person name="Kageyama Y"/>
            <person name="Nozu R"/>
            <person name="Adachi N"/>
            <person name="Nishimura O"/>
            <person name="Nakagawa R"/>
            <person name="Tanegashima C"/>
            <person name="Kiyatake I"/>
            <person name="Matsumoto R"/>
            <person name="Murakumo K"/>
            <person name="Nishida K"/>
            <person name="Terakita A"/>
            <person name="Kuratani S"/>
            <person name="Sato K"/>
            <person name="Hyodo S Kuraku.S."/>
        </authorList>
    </citation>
    <scope>NUCLEOTIDE SEQUENCE [LARGE SCALE GENOMIC DNA]</scope>
</reference>
<evidence type="ECO:0000256" key="2">
    <source>
        <dbReference type="ARBA" id="ARBA00022694"/>
    </source>
</evidence>
<dbReference type="Pfam" id="PF01702">
    <property type="entry name" value="TGT"/>
    <property type="match status" value="1"/>
</dbReference>
<proteinExistence type="inferred from homology"/>
<evidence type="ECO:0000256" key="5">
    <source>
        <dbReference type="HAMAP-Rule" id="MF_03043"/>
    </source>
</evidence>
<accession>A0A401RVC6</accession>
<feature type="binding site" evidence="5">
    <location>
        <position position="466"/>
    </location>
    <ligand>
        <name>Zn(2+)</name>
        <dbReference type="ChEBI" id="CHEBI:29105"/>
    </ligand>
</feature>
<dbReference type="Proteomes" id="UP000287033">
    <property type="component" value="Unassembled WGS sequence"/>
</dbReference>
<feature type="binding site" evidence="5">
    <location>
        <position position="492"/>
    </location>
    <ligand>
        <name>Zn(2+)</name>
        <dbReference type="ChEBI" id="CHEBI:29105"/>
    </ligand>
</feature>
<dbReference type="RefSeq" id="XP_072441013.1">
    <property type="nucleotide sequence ID" value="XM_072584912.1"/>
</dbReference>
<comment type="cofactor">
    <cofactor evidence="5">
        <name>Zn(2+)</name>
        <dbReference type="ChEBI" id="CHEBI:29105"/>
    </cofactor>
    <text evidence="5">Binds 1 zinc ion per subunit.</text>
</comment>
<organism evidence="7 8">
    <name type="scientific">Chiloscyllium punctatum</name>
    <name type="common">Brownbanded bambooshark</name>
    <name type="synonym">Hemiscyllium punctatum</name>
    <dbReference type="NCBI Taxonomy" id="137246"/>
    <lineage>
        <taxon>Eukaryota</taxon>
        <taxon>Metazoa</taxon>
        <taxon>Chordata</taxon>
        <taxon>Craniata</taxon>
        <taxon>Vertebrata</taxon>
        <taxon>Chondrichthyes</taxon>
        <taxon>Elasmobranchii</taxon>
        <taxon>Galeomorphii</taxon>
        <taxon>Galeoidea</taxon>
        <taxon>Orectolobiformes</taxon>
        <taxon>Hemiscylliidae</taxon>
        <taxon>Chiloscyllium</taxon>
    </lineage>
</organism>
<dbReference type="GeneID" id="140486173"/>
<keyword evidence="5" id="KW-0496">Mitochondrion</keyword>
<gene>
    <name evidence="5" type="primary">QTRT2</name>
    <name evidence="7" type="ORF">chiPu_0000492</name>
</gene>
<evidence type="ECO:0000256" key="4">
    <source>
        <dbReference type="ARBA" id="ARBA00022833"/>
    </source>
</evidence>
<comment type="subunit">
    <text evidence="5">Heterodimer of a catalytic subunit QTRT1 and an accessory subunit QTRT2.</text>
</comment>
<dbReference type="STRING" id="137246.A0A401RVC6"/>
<dbReference type="HAMAP" id="MF_03043">
    <property type="entry name" value="QTRT2"/>
    <property type="match status" value="1"/>
</dbReference>
<protein>
    <recommendedName>
        <fullName evidence="5">Queuine tRNA-ribosyltransferase accessory subunit 2</fullName>
    </recommendedName>
    <alternativeName>
        <fullName evidence="5">Queuine tRNA-ribosyltransferase domain-containing protein 1</fullName>
    </alternativeName>
</protein>
<dbReference type="GO" id="GO:0005741">
    <property type="term" value="C:mitochondrial outer membrane"/>
    <property type="evidence" value="ECO:0007669"/>
    <property type="project" value="UniProtKB-SubCell"/>
</dbReference>
<evidence type="ECO:0000259" key="6">
    <source>
        <dbReference type="Pfam" id="PF01702"/>
    </source>
</evidence>
<dbReference type="InterPro" id="IPR036511">
    <property type="entry name" value="TGT-like_sf"/>
</dbReference>
<comment type="function">
    <text evidence="5">Non-catalytic subunit of the queuine tRNA-ribosyltransferase (TGT) that catalyzes the base-exchange of a guanine (G) residue with queuine (Q) at position 34 (anticodon wobble position) in tRNAs with GU(N) anticodons (tRNA-Asp, -Asn, -His and -Tyr), resulting in the hypermodified nucleoside queuosine (7-(((4,5-cis-dihydroxy-2-cyclopenten-1-yl)amino)methyl)-7-deazaguanosine).</text>
</comment>